<evidence type="ECO:0000313" key="7">
    <source>
        <dbReference type="EMBL" id="EAS00562.2"/>
    </source>
</evidence>
<dbReference type="GeneID" id="7836051"/>
<dbReference type="STRING" id="312017.I7LW13"/>
<accession>I7LW13</accession>
<dbReference type="GO" id="GO:0003777">
    <property type="term" value="F:microtubule motor activity"/>
    <property type="evidence" value="ECO:0007669"/>
    <property type="project" value="InterPro"/>
</dbReference>
<dbReference type="Gene3D" id="3.40.850.10">
    <property type="entry name" value="Kinesin motor domain"/>
    <property type="match status" value="2"/>
</dbReference>
<feature type="compositionally biased region" description="Low complexity" evidence="5">
    <location>
        <begin position="154"/>
        <end position="166"/>
    </location>
</feature>
<dbReference type="GO" id="GO:0005524">
    <property type="term" value="F:ATP binding"/>
    <property type="evidence" value="ECO:0007669"/>
    <property type="project" value="UniProtKB-UniRule"/>
</dbReference>
<feature type="domain" description="Kinesin motor" evidence="6">
    <location>
        <begin position="3"/>
        <end position="582"/>
    </location>
</feature>
<dbReference type="AlphaFoldDB" id="I7LW13"/>
<dbReference type="GO" id="GO:0007018">
    <property type="term" value="P:microtubule-based movement"/>
    <property type="evidence" value="ECO:0007669"/>
    <property type="project" value="InterPro"/>
</dbReference>
<evidence type="ECO:0000313" key="8">
    <source>
        <dbReference type="Proteomes" id="UP000009168"/>
    </source>
</evidence>
<feature type="compositionally biased region" description="Polar residues" evidence="5">
    <location>
        <begin position="185"/>
        <end position="208"/>
    </location>
</feature>
<dbReference type="SMART" id="SM00129">
    <property type="entry name" value="KISc"/>
    <property type="match status" value="1"/>
</dbReference>
<name>I7LW13_TETTS</name>
<feature type="compositionally biased region" description="Low complexity" evidence="5">
    <location>
        <begin position="257"/>
        <end position="269"/>
    </location>
</feature>
<feature type="region of interest" description="Disordered" evidence="5">
    <location>
        <begin position="257"/>
        <end position="283"/>
    </location>
</feature>
<evidence type="ECO:0000256" key="2">
    <source>
        <dbReference type="ARBA" id="ARBA00023175"/>
    </source>
</evidence>
<dbReference type="RefSeq" id="XP_001020807.2">
    <property type="nucleotide sequence ID" value="XM_001020807.2"/>
</dbReference>
<gene>
    <name evidence="7" type="ORF">TTHERM_00410140</name>
</gene>
<keyword evidence="1 4" id="KW-0175">Coiled coil</keyword>
<reference evidence="8" key="1">
    <citation type="journal article" date="2006" name="PLoS Biol.">
        <title>Macronuclear genome sequence of the ciliate Tetrahymena thermophila, a model eukaryote.</title>
        <authorList>
            <person name="Eisen J.A."/>
            <person name="Coyne R.S."/>
            <person name="Wu M."/>
            <person name="Wu D."/>
            <person name="Thiagarajan M."/>
            <person name="Wortman J.R."/>
            <person name="Badger J.H."/>
            <person name="Ren Q."/>
            <person name="Amedeo P."/>
            <person name="Jones K.M."/>
            <person name="Tallon L.J."/>
            <person name="Delcher A.L."/>
            <person name="Salzberg S.L."/>
            <person name="Silva J.C."/>
            <person name="Haas B.J."/>
            <person name="Majoros W.H."/>
            <person name="Farzad M."/>
            <person name="Carlton J.M."/>
            <person name="Smith R.K. Jr."/>
            <person name="Garg J."/>
            <person name="Pearlman R.E."/>
            <person name="Karrer K.M."/>
            <person name="Sun L."/>
            <person name="Manning G."/>
            <person name="Elde N.C."/>
            <person name="Turkewitz A.P."/>
            <person name="Asai D.J."/>
            <person name="Wilkes D.E."/>
            <person name="Wang Y."/>
            <person name="Cai H."/>
            <person name="Collins K."/>
            <person name="Stewart B.A."/>
            <person name="Lee S.R."/>
            <person name="Wilamowska K."/>
            <person name="Weinberg Z."/>
            <person name="Ruzzo W.L."/>
            <person name="Wloga D."/>
            <person name="Gaertig J."/>
            <person name="Frankel J."/>
            <person name="Tsao C.-C."/>
            <person name="Gorovsky M.A."/>
            <person name="Keeling P.J."/>
            <person name="Waller R.F."/>
            <person name="Patron N.J."/>
            <person name="Cherry J.M."/>
            <person name="Stover N.A."/>
            <person name="Krieger C.J."/>
            <person name="del Toro C."/>
            <person name="Ryder H.F."/>
            <person name="Williamson S.C."/>
            <person name="Barbeau R.A."/>
            <person name="Hamilton E.P."/>
            <person name="Orias E."/>
        </authorList>
    </citation>
    <scope>NUCLEOTIDE SEQUENCE [LARGE SCALE GENOMIC DNA]</scope>
    <source>
        <strain evidence="8">SB210</strain>
    </source>
</reference>
<keyword evidence="3" id="KW-0067">ATP-binding</keyword>
<evidence type="ECO:0000256" key="4">
    <source>
        <dbReference type="SAM" id="Coils"/>
    </source>
</evidence>
<keyword evidence="8" id="KW-1185">Reference proteome</keyword>
<feature type="coiled-coil region" evidence="4">
    <location>
        <begin position="711"/>
        <end position="770"/>
    </location>
</feature>
<dbReference type="eggNOG" id="KOG0242">
    <property type="taxonomic scope" value="Eukaryota"/>
</dbReference>
<feature type="compositionally biased region" description="Polar residues" evidence="5">
    <location>
        <begin position="121"/>
        <end position="136"/>
    </location>
</feature>
<dbReference type="InterPro" id="IPR027640">
    <property type="entry name" value="Kinesin-like_fam"/>
</dbReference>
<dbReference type="FunFam" id="3.40.850.10:FF:000170">
    <property type="entry name" value="Kinesin-like protein"/>
    <property type="match status" value="1"/>
</dbReference>
<dbReference type="EMBL" id="GG662612">
    <property type="protein sequence ID" value="EAS00562.2"/>
    <property type="molecule type" value="Genomic_DNA"/>
</dbReference>
<dbReference type="InParanoid" id="I7LW13"/>
<dbReference type="PANTHER" id="PTHR47968:SF75">
    <property type="entry name" value="CENTROMERE-ASSOCIATED PROTEIN E"/>
    <property type="match status" value="1"/>
</dbReference>
<evidence type="ECO:0000256" key="5">
    <source>
        <dbReference type="SAM" id="MobiDB-lite"/>
    </source>
</evidence>
<evidence type="ECO:0000256" key="1">
    <source>
        <dbReference type="ARBA" id="ARBA00023054"/>
    </source>
</evidence>
<protein>
    <submittedName>
        <fullName evidence="7">Kinesin motor catalytic domain protein</fullName>
    </submittedName>
</protein>
<feature type="binding site" evidence="3">
    <location>
        <begin position="97"/>
        <end position="104"/>
    </location>
    <ligand>
        <name>ATP</name>
        <dbReference type="ChEBI" id="CHEBI:30616"/>
    </ligand>
</feature>
<dbReference type="PANTHER" id="PTHR47968">
    <property type="entry name" value="CENTROMERE PROTEIN E"/>
    <property type="match status" value="1"/>
</dbReference>
<feature type="coiled-coil region" evidence="4">
    <location>
        <begin position="797"/>
        <end position="824"/>
    </location>
</feature>
<feature type="region of interest" description="Disordered" evidence="5">
    <location>
        <begin position="121"/>
        <end position="208"/>
    </location>
</feature>
<dbReference type="OrthoDB" id="313052at2759"/>
<sequence length="1045" mass="119615">MENIQVALRIRPINQQEVENNDFEVWSTLANDEVGISAEKYTDLIRMRKIAPGQKTSYLFNKCFDQRSQNTEIYEQIVKRIALSSLKGINGTVFMYGQTGSGKTFTMLGQNREDILTYKNSNTQQQQIQNGRNSSKLIGDPLSPKNMITKDPSSRLSRQQSSSNNLVNYQKGNSYQQQQHTQQQYGSKSSPKQRDSASLNNNNKENQDISGYLNQFGVQNTLRYTNQINEKGGYSNYTGIGAFRNSVFTFSPINQRENINNKKNSNQQSTAGASYRSQNVTPDKYLTNNSQKSQAVILNSQNTHEVFQDSQGFNQKSNLDGTSFFSQTLSSSNQYGILILSLIDIFKEIQNSPNNQFLLRCSYVEIYTDFVYDLLKPFDKLTETLQIGEDYNKEFFIKGAVEEIVSSIDEILQLLKYGEYNRHYTSTAMNHVSSRSHTIFRLYVRAMPKDLTNGNQGITESILNFVDLAGSEKISIHHTNSKSSNNLIAGNNSNVNSQLKERQIESKTINKSLFFLTQVISLKSQGKQESHIPYRNSPLTKILRSSLGGNSRTAIILCLNPCLSQLEQSASTLRFGLNAKKIENQVKQNVIQLQNNDILQSMIKEYETRIVELESEKNVSKVNSENLVKMIQTLIEQKNNLEKTIKAKELFDKQQNVQIQGILGKKKRSIHQDFIHLDNVGLIKIAFEEINEGIQDKPNSFRDISKEIHGNKCAMRKLKNLTEQKKMLEEQVQSLKYQVQHKTSESSYLVQRLEKKLASKKRKLQTMKANKITLGIENSRLKQELALYRNQNIEGLKKLSVSKLEKLEKNVEILLKNVRNQMSALAIKREFEGDPQILQRINKTLQLKELMDCELLELANDFFEPNLQLNTSICDEDDSFINLNDNNNFQYHNIHSSALVQDNNDFIDQQKFMKTQGFEAKNKYISESPFVYGISPRDTVSCQSYKADEQYQFTNSTQNQFNIQNQASQTSLNNFQATQKCVSNKLSSFNMQGVSQDSQIQNILANQNFGSFQNYFNQVVNCQKQRQQVSNYQLAKDIAIDSNYL</sequence>
<comment type="similarity">
    <text evidence="3">Belongs to the TRAFAC class myosin-kinesin ATPase superfamily. Kinesin family.</text>
</comment>
<keyword evidence="3" id="KW-0547">Nucleotide-binding</keyword>
<evidence type="ECO:0000256" key="3">
    <source>
        <dbReference type="PROSITE-ProRule" id="PRU00283"/>
    </source>
</evidence>
<dbReference type="Pfam" id="PF00225">
    <property type="entry name" value="Kinesin"/>
    <property type="match status" value="2"/>
</dbReference>
<dbReference type="InterPro" id="IPR036961">
    <property type="entry name" value="Kinesin_motor_dom_sf"/>
</dbReference>
<dbReference type="SUPFAM" id="SSF52540">
    <property type="entry name" value="P-loop containing nucleoside triphosphate hydrolases"/>
    <property type="match status" value="1"/>
</dbReference>
<feature type="compositionally biased region" description="Polar residues" evidence="5">
    <location>
        <begin position="270"/>
        <end position="283"/>
    </location>
</feature>
<proteinExistence type="inferred from homology"/>
<dbReference type="Proteomes" id="UP000009168">
    <property type="component" value="Unassembled WGS sequence"/>
</dbReference>
<dbReference type="PROSITE" id="PS50067">
    <property type="entry name" value="KINESIN_MOTOR_2"/>
    <property type="match status" value="1"/>
</dbReference>
<keyword evidence="2 3" id="KW-0505">Motor protein</keyword>
<feature type="coiled-coil region" evidence="4">
    <location>
        <begin position="596"/>
        <end position="644"/>
    </location>
</feature>
<organism evidence="7 8">
    <name type="scientific">Tetrahymena thermophila (strain SB210)</name>
    <dbReference type="NCBI Taxonomy" id="312017"/>
    <lineage>
        <taxon>Eukaryota</taxon>
        <taxon>Sar</taxon>
        <taxon>Alveolata</taxon>
        <taxon>Ciliophora</taxon>
        <taxon>Intramacronucleata</taxon>
        <taxon>Oligohymenophorea</taxon>
        <taxon>Hymenostomatida</taxon>
        <taxon>Tetrahymenina</taxon>
        <taxon>Tetrahymenidae</taxon>
        <taxon>Tetrahymena</taxon>
    </lineage>
</organism>
<dbReference type="InterPro" id="IPR001752">
    <property type="entry name" value="Kinesin_motor_dom"/>
</dbReference>
<evidence type="ECO:0000259" key="6">
    <source>
        <dbReference type="PROSITE" id="PS50067"/>
    </source>
</evidence>
<dbReference type="KEGG" id="tet:TTHERM_00410140"/>
<dbReference type="InterPro" id="IPR027417">
    <property type="entry name" value="P-loop_NTPase"/>
</dbReference>
<dbReference type="GO" id="GO:0008017">
    <property type="term" value="F:microtubule binding"/>
    <property type="evidence" value="ECO:0007669"/>
    <property type="project" value="InterPro"/>
</dbReference>